<dbReference type="Gene3D" id="3.30.70.360">
    <property type="match status" value="3"/>
</dbReference>
<dbReference type="Gene3D" id="3.40.630.10">
    <property type="entry name" value="Zn peptidases"/>
    <property type="match status" value="2"/>
</dbReference>
<dbReference type="GO" id="GO:0008777">
    <property type="term" value="F:acetylornithine deacetylase activity"/>
    <property type="evidence" value="ECO:0007669"/>
    <property type="project" value="TreeGrafter"/>
</dbReference>
<evidence type="ECO:0000256" key="2">
    <source>
        <dbReference type="ARBA" id="ARBA00022801"/>
    </source>
</evidence>
<evidence type="ECO:0000313" key="3">
    <source>
        <dbReference type="EMBL" id="MBO1265134.1"/>
    </source>
</evidence>
<organism evidence="3 4">
    <name type="scientific">Proteiniclasticum aestuarii</name>
    <dbReference type="NCBI Taxonomy" id="2817862"/>
    <lineage>
        <taxon>Bacteria</taxon>
        <taxon>Bacillati</taxon>
        <taxon>Bacillota</taxon>
        <taxon>Clostridia</taxon>
        <taxon>Eubacteriales</taxon>
        <taxon>Clostridiaceae</taxon>
        <taxon>Proteiniclasticum</taxon>
    </lineage>
</organism>
<evidence type="ECO:0000256" key="1">
    <source>
        <dbReference type="ARBA" id="ARBA00022723"/>
    </source>
</evidence>
<keyword evidence="2" id="KW-0378">Hydrolase</keyword>
<dbReference type="PANTHER" id="PTHR43808">
    <property type="entry name" value="ACETYLORNITHINE DEACETYLASE"/>
    <property type="match status" value="1"/>
</dbReference>
<gene>
    <name evidence="3" type="ORF">J3A84_08860</name>
</gene>
<comment type="caution">
    <text evidence="3">The sequence shown here is derived from an EMBL/GenBank/DDBJ whole genome shotgun (WGS) entry which is preliminary data.</text>
</comment>
<dbReference type="Pfam" id="PF01546">
    <property type="entry name" value="Peptidase_M20"/>
    <property type="match status" value="1"/>
</dbReference>
<keyword evidence="1" id="KW-0479">Metal-binding</keyword>
<dbReference type="InterPro" id="IPR050072">
    <property type="entry name" value="Peptidase_M20A"/>
</dbReference>
<dbReference type="InterPro" id="IPR036264">
    <property type="entry name" value="Bact_exopeptidase_dim_dom"/>
</dbReference>
<dbReference type="Proteomes" id="UP000664218">
    <property type="component" value="Unassembled WGS sequence"/>
</dbReference>
<keyword evidence="4" id="KW-1185">Reference proteome</keyword>
<dbReference type="GO" id="GO:0046872">
    <property type="term" value="F:metal ion binding"/>
    <property type="evidence" value="ECO:0007669"/>
    <property type="project" value="UniProtKB-KW"/>
</dbReference>
<dbReference type="SUPFAM" id="SSF53187">
    <property type="entry name" value="Zn-dependent exopeptidases"/>
    <property type="match status" value="1"/>
</dbReference>
<evidence type="ECO:0000313" key="4">
    <source>
        <dbReference type="Proteomes" id="UP000664218"/>
    </source>
</evidence>
<name>A0A939H6K3_9CLOT</name>
<dbReference type="EMBL" id="JAFNJU010000006">
    <property type="protein sequence ID" value="MBO1265134.1"/>
    <property type="molecule type" value="Genomic_DNA"/>
</dbReference>
<dbReference type="GO" id="GO:0006526">
    <property type="term" value="P:L-arginine biosynthetic process"/>
    <property type="evidence" value="ECO:0007669"/>
    <property type="project" value="TreeGrafter"/>
</dbReference>
<sequence>MARKYQKQIEGYTEEFLRDLKNLVGVRSHRDLSTAGDKAPFGAGIAEAFQMLKERALEMGFQVQEEDGYAMDIRTGDAHPYIGILCHIDTVEAIEEEKWNSDPYTLTEREGVLYGRGVNDDKGPLLANLYAIKILTEAKKLKYPIRLIVGGAEETTWECMEYYFARHPQPLWAYSPDGDFPIVNGEKGILMVDLCFPGEGSNASREISIDHTSEEGFTLEALRVSGRLLSTTEEFIGKRAMSRHPDRGVSPLKDFMAWFDQEKLDAVLPEESVVLKLCRAAEILFDSEQDLLGLQAEDPEMGNSSLALTGFKGDSNEAHLSIDIRYTRAQSPEKMLENLTTLAEGFGGEVRVKKDRKLLYQEKDSRLIATLKDAYESVTGDATEVLTKGGASYARTLDHGVAFGPTFPGETANSHLENERLSLRSIQCAMEIWIQSLEILTEAKSE</sequence>
<protein>
    <submittedName>
        <fullName evidence="3">M20/M25/M40 family metallo-hydrolase</fullName>
    </submittedName>
</protein>
<reference evidence="3" key="1">
    <citation type="submission" date="2021-03" db="EMBL/GenBank/DDBJ databases">
        <title>Proteiniclasticum marinus sp. nov., isolated from tidal flat sediment.</title>
        <authorList>
            <person name="Namirimu T."/>
            <person name="Yang J.-A."/>
            <person name="Yang S.-H."/>
            <person name="Kim Y.-J."/>
            <person name="Kwon K.K."/>
        </authorList>
    </citation>
    <scope>NUCLEOTIDE SEQUENCE</scope>
    <source>
        <strain evidence="3">SCR006</strain>
    </source>
</reference>
<dbReference type="RefSeq" id="WP_207599658.1">
    <property type="nucleotide sequence ID" value="NZ_JAFNJU010000006.1"/>
</dbReference>
<dbReference type="InterPro" id="IPR002933">
    <property type="entry name" value="Peptidase_M20"/>
</dbReference>
<dbReference type="PANTHER" id="PTHR43808:SF31">
    <property type="entry name" value="N-ACETYL-L-CITRULLINE DEACETYLASE"/>
    <property type="match status" value="1"/>
</dbReference>
<accession>A0A939H6K3</accession>
<dbReference type="SUPFAM" id="SSF55031">
    <property type="entry name" value="Bacterial exopeptidase dimerisation domain"/>
    <property type="match status" value="1"/>
</dbReference>
<dbReference type="AlphaFoldDB" id="A0A939H6K3"/>
<proteinExistence type="predicted"/>